<feature type="transmembrane region" description="Helical" evidence="1">
    <location>
        <begin position="201"/>
        <end position="226"/>
    </location>
</feature>
<proteinExistence type="predicted"/>
<keyword evidence="1" id="KW-1133">Transmembrane helix</keyword>
<keyword evidence="1" id="KW-0472">Membrane</keyword>
<feature type="transmembrane region" description="Helical" evidence="1">
    <location>
        <begin position="232"/>
        <end position="257"/>
    </location>
</feature>
<feature type="transmembrane region" description="Helical" evidence="1">
    <location>
        <begin position="6"/>
        <end position="26"/>
    </location>
</feature>
<organism evidence="2 3">
    <name type="scientific">Adineta ricciae</name>
    <name type="common">Rotifer</name>
    <dbReference type="NCBI Taxonomy" id="249248"/>
    <lineage>
        <taxon>Eukaryota</taxon>
        <taxon>Metazoa</taxon>
        <taxon>Spiralia</taxon>
        <taxon>Gnathifera</taxon>
        <taxon>Rotifera</taxon>
        <taxon>Eurotatoria</taxon>
        <taxon>Bdelloidea</taxon>
        <taxon>Adinetida</taxon>
        <taxon>Adinetidae</taxon>
        <taxon>Adineta</taxon>
    </lineage>
</organism>
<evidence type="ECO:0000313" key="3">
    <source>
        <dbReference type="Proteomes" id="UP000663852"/>
    </source>
</evidence>
<name>A0A813W0V9_ADIRI</name>
<gene>
    <name evidence="2" type="ORF">EDS130_LOCUS7454</name>
</gene>
<dbReference type="AlphaFoldDB" id="A0A813W0V9"/>
<dbReference type="Proteomes" id="UP000663852">
    <property type="component" value="Unassembled WGS sequence"/>
</dbReference>
<dbReference type="OrthoDB" id="10008906at2759"/>
<accession>A0A813W0V9</accession>
<feature type="transmembrane region" description="Helical" evidence="1">
    <location>
        <begin position="269"/>
        <end position="289"/>
    </location>
</feature>
<protein>
    <submittedName>
        <fullName evidence="2">Uncharacterized protein</fullName>
    </submittedName>
</protein>
<comment type="caution">
    <text evidence="2">The sequence shown here is derived from an EMBL/GenBank/DDBJ whole genome shotgun (WGS) entry which is preliminary data.</text>
</comment>
<reference evidence="2" key="1">
    <citation type="submission" date="2021-02" db="EMBL/GenBank/DDBJ databases">
        <authorList>
            <person name="Nowell W R."/>
        </authorList>
    </citation>
    <scope>NUCLEOTIDE SEQUENCE</scope>
</reference>
<feature type="transmembrane region" description="Helical" evidence="1">
    <location>
        <begin position="295"/>
        <end position="321"/>
    </location>
</feature>
<dbReference type="EMBL" id="CAJNOJ010000022">
    <property type="protein sequence ID" value="CAF0853876.1"/>
    <property type="molecule type" value="Genomic_DNA"/>
</dbReference>
<sequence length="347" mass="40332">MKVSILVINIVLPMTVSIGLYCYALLSSRWTSINHNAIIKHNLTNQQREYLVMNNQSIQLQKRLLRHAFRSQLSLFGYCLDYKWIYLYTINSDKHDLGQMESHSILSPELCNSSFVYCPETKSCVKRCDDAPLCPSYIDQEMCDHIFNRTHYYLKDEKCIWRQTISIDLQGVQDYFSFKFSSSTPSSRDRHNDLKRIRHSVMILLFIASPLLTFMALLILLCINCVDRFYSIPFAFISLFSFASFLSGAGGLGIFLYEWTRDRFYRPDYTYELGQSEALIVAFNPWIINVERFGLAFWLAVAAISANLLTTTLSCCFCWALQSDKSKLRIHVNNKKYVIVHTSPYDE</sequence>
<keyword evidence="1" id="KW-0812">Transmembrane</keyword>
<evidence type="ECO:0000256" key="1">
    <source>
        <dbReference type="SAM" id="Phobius"/>
    </source>
</evidence>
<evidence type="ECO:0000313" key="2">
    <source>
        <dbReference type="EMBL" id="CAF0853876.1"/>
    </source>
</evidence>